<evidence type="ECO:0000259" key="6">
    <source>
        <dbReference type="Pfam" id="PF00899"/>
    </source>
</evidence>
<accession>A0A1I8H3P3</accession>
<feature type="compositionally biased region" description="Low complexity" evidence="5">
    <location>
        <begin position="510"/>
        <end position="527"/>
    </location>
</feature>
<evidence type="ECO:0000313" key="7">
    <source>
        <dbReference type="Proteomes" id="UP000095280"/>
    </source>
</evidence>
<evidence type="ECO:0000256" key="2">
    <source>
        <dbReference type="ARBA" id="ARBA00006868"/>
    </source>
</evidence>
<organism evidence="7 8">
    <name type="scientific">Macrostomum lignano</name>
    <dbReference type="NCBI Taxonomy" id="282301"/>
    <lineage>
        <taxon>Eukaryota</taxon>
        <taxon>Metazoa</taxon>
        <taxon>Spiralia</taxon>
        <taxon>Lophotrochozoa</taxon>
        <taxon>Platyhelminthes</taxon>
        <taxon>Rhabditophora</taxon>
        <taxon>Macrostomorpha</taxon>
        <taxon>Macrostomida</taxon>
        <taxon>Macrostomidae</taxon>
        <taxon>Macrostomum</taxon>
    </lineage>
</organism>
<feature type="region of interest" description="Disordered" evidence="5">
    <location>
        <begin position="1"/>
        <end position="27"/>
    </location>
</feature>
<dbReference type="PANTHER" id="PTHR10953:SF29">
    <property type="entry name" value="NEDD8-ACTIVATING ENZYME E1 REGULATORY SUBUNIT"/>
    <property type="match status" value="1"/>
</dbReference>
<evidence type="ECO:0000256" key="3">
    <source>
        <dbReference type="ARBA" id="ARBA00015407"/>
    </source>
</evidence>
<dbReference type="Proteomes" id="UP000095280">
    <property type="component" value="Unplaced"/>
</dbReference>
<evidence type="ECO:0000256" key="1">
    <source>
        <dbReference type="ARBA" id="ARBA00005032"/>
    </source>
</evidence>
<feature type="compositionally biased region" description="Polar residues" evidence="5">
    <location>
        <begin position="18"/>
        <end position="27"/>
    </location>
</feature>
<dbReference type="AlphaFoldDB" id="A0A1I8H3P3"/>
<dbReference type="Pfam" id="PF00899">
    <property type="entry name" value="ThiF"/>
    <property type="match status" value="1"/>
</dbReference>
<dbReference type="InterPro" id="IPR000594">
    <property type="entry name" value="ThiF_NAD_FAD-bd"/>
</dbReference>
<keyword evidence="4" id="KW-0833">Ubl conjugation pathway</keyword>
<feature type="compositionally biased region" description="Low complexity" evidence="5">
    <location>
        <begin position="1"/>
        <end position="17"/>
    </location>
</feature>
<dbReference type="PANTHER" id="PTHR10953">
    <property type="entry name" value="UBIQUITIN-ACTIVATING ENZYME E1"/>
    <property type="match status" value="1"/>
</dbReference>
<feature type="region of interest" description="Disordered" evidence="5">
    <location>
        <begin position="502"/>
        <end position="545"/>
    </location>
</feature>
<dbReference type="InterPro" id="IPR045886">
    <property type="entry name" value="ThiF/MoeB/HesA"/>
</dbReference>
<feature type="domain" description="THIF-type NAD/FAD binding fold" evidence="6">
    <location>
        <begin position="545"/>
        <end position="639"/>
    </location>
</feature>
<name>A0A1I8H3P3_9PLAT</name>
<proteinExistence type="inferred from homology"/>
<reference evidence="8" key="1">
    <citation type="submission" date="2016-11" db="UniProtKB">
        <authorList>
            <consortium name="WormBaseParasite"/>
        </authorList>
    </citation>
    <scope>IDENTIFICATION</scope>
</reference>
<dbReference type="GO" id="GO:0019781">
    <property type="term" value="F:NEDD8 activating enzyme activity"/>
    <property type="evidence" value="ECO:0007669"/>
    <property type="project" value="TreeGrafter"/>
</dbReference>
<evidence type="ECO:0000256" key="5">
    <source>
        <dbReference type="SAM" id="MobiDB-lite"/>
    </source>
</evidence>
<dbReference type="WBParaSite" id="maker-uti_cns_0004299-snap-gene-0.10-mRNA-1">
    <property type="protein sequence ID" value="maker-uti_cns_0004299-snap-gene-0.10-mRNA-1"/>
    <property type="gene ID" value="maker-uti_cns_0004299-snap-gene-0.10"/>
</dbReference>
<dbReference type="GO" id="GO:0045116">
    <property type="term" value="P:protein neddylation"/>
    <property type="evidence" value="ECO:0007669"/>
    <property type="project" value="TreeGrafter"/>
</dbReference>
<dbReference type="InterPro" id="IPR035985">
    <property type="entry name" value="Ubiquitin-activating_enz"/>
</dbReference>
<evidence type="ECO:0000256" key="4">
    <source>
        <dbReference type="ARBA" id="ARBA00022786"/>
    </source>
</evidence>
<dbReference type="GO" id="GO:0005737">
    <property type="term" value="C:cytoplasm"/>
    <property type="evidence" value="ECO:0007669"/>
    <property type="project" value="TreeGrafter"/>
</dbReference>
<keyword evidence="7" id="KW-1185">Reference proteome</keyword>
<comment type="similarity">
    <text evidence="2">Belongs to the ubiquitin-activating E1 family. ULA1 subfamily.</text>
</comment>
<dbReference type="Gene3D" id="3.40.50.720">
    <property type="entry name" value="NAD(P)-binding Rossmann-like Domain"/>
    <property type="match status" value="3"/>
</dbReference>
<dbReference type="FunFam" id="3.40.50.720:FF:000475">
    <property type="entry name" value="NEDD8-activating enzyme E1 regulatory subunit"/>
    <property type="match status" value="1"/>
</dbReference>
<protein>
    <recommendedName>
        <fullName evidence="3">NEDD8-activating enzyme E1 regulatory subunit</fullName>
    </recommendedName>
</protein>
<dbReference type="SUPFAM" id="SSF69572">
    <property type="entry name" value="Activating enzymes of the ubiquitin-like proteins"/>
    <property type="match status" value="2"/>
</dbReference>
<sequence>NVLNKQQQQQQQEQHQQSPSWSVAQSVANPKAKKYDRQLRLWGDHGQQAIEQARVLLIGANAVGTETLKNMEDCGSNFFVELARIGEPRAKVCAELLRELNEDVIGDFLEDRLDVLLQRDPGFFTGFSLVIASGVRHSDLLVLSDLLYDRDVPLIVCQQHGMLATCQLVAREHFVWEAHPDNPLPDLRLENPLPEFVAFCDAQDLSAMDSQRHSHTPWLVILYKFLSKWRQANAGKFPSNYAERQAVRQLIRSGERGESDLHGDEENWRQAQSAVTTALLPSKLPSNVNELFKLADQFWLRRQQLSDSSAPSEDRQAAVPPSNWLLLCRTLAEFYRQRGCLPLCGTLPDMVSDSDRYVALLNIYRRAADADLVEFSRLLRVVCLDIGLSADSVPASQIALFCKNARHLRLVKTASYREPATAATVARCLEETAEAGPTCCPRLRPVPHRIRSLPRRHRRCEFSGRRWPVEAEMPTASSGLAGSLATTSAACPIGARGSAARAVQIRSSREMSSTNNNNNNNKSNINSHPVGRSRSQLPTPKAKKYDRQLRLWGDHGQQAIEQARVLLIGANAVGTETLKNMVLPGVGSFTIMDHRRVTEEDCGSNFFVELARIGEPRAKVCAELLRELNEDVIGDFLEDRLDVLLQRDPGFFTGFSLVIASGVRHSDLLVLSDLLYDRDVPLIVCQQHGMLATCQLVAREHFVWEAHPDNPLPDLRLENPLPEFVAFCDAQDLSAMDSQRHSHTPWLVILYKFLSKWRQANAGKFPSNYAERQAVRQLIRSGERGESDLHGDEENWRQAQSAVTTALLPSKLPSNVNELFKLADQFWLRRQQLSDSSAPSEDRQAAVPPSNWLLLCRTLAEFYRQRGCLPLCGTLPDMVSDSDRYVALLNIYRRAADADLVEFSRLLRVVCLDIGLSADSVPASQIALFCKNARHLRLVKTASYRELSRPLPQTVARCLEETAEAGPSPFWWYLLFHACDRFHTEFGRFPGDTDDVNFLADAGQLKLKCQQLAQDWLASLATTSAACPTSAPEDLLHELCRFGRAEVHSVAAWMGGEGIKLITGQFVPETRTMLYDAVSQTFLPVF</sequence>
<evidence type="ECO:0000313" key="8">
    <source>
        <dbReference type="WBParaSite" id="maker-uti_cns_0004299-snap-gene-0.10-mRNA-1"/>
    </source>
</evidence>
<comment type="pathway">
    <text evidence="1">Protein modification; protein neddylation.</text>
</comment>